<dbReference type="Pfam" id="PF07478">
    <property type="entry name" value="Dala_Dala_lig_C"/>
    <property type="match status" value="1"/>
</dbReference>
<accession>A0A1F4X9Z5</accession>
<feature type="domain" description="ATP-grasp" evidence="5">
    <location>
        <begin position="83"/>
        <end position="286"/>
    </location>
</feature>
<evidence type="ECO:0000256" key="1">
    <source>
        <dbReference type="ARBA" id="ARBA00010871"/>
    </source>
</evidence>
<evidence type="ECO:0000313" key="6">
    <source>
        <dbReference type="EMBL" id="OGC77883.1"/>
    </source>
</evidence>
<gene>
    <name evidence="6" type="ORF">A2619_03710</name>
</gene>
<keyword evidence="3" id="KW-0961">Cell wall biogenesis/degradation</keyword>
<keyword evidence="4" id="KW-0547">Nucleotide-binding</keyword>
<dbReference type="InterPro" id="IPR011095">
    <property type="entry name" value="Dala_Dala_lig_C"/>
</dbReference>
<dbReference type="Proteomes" id="UP000176815">
    <property type="component" value="Unassembled WGS sequence"/>
</dbReference>
<organism evidence="6 7">
    <name type="scientific">candidate division WWE3 bacterium RIFOXYD1_FULL_39_9</name>
    <dbReference type="NCBI Taxonomy" id="1802649"/>
    <lineage>
        <taxon>Bacteria</taxon>
        <taxon>Katanobacteria</taxon>
    </lineage>
</organism>
<dbReference type="PANTHER" id="PTHR23132:SF23">
    <property type="entry name" value="D-ALANINE--D-ALANINE LIGASE B"/>
    <property type="match status" value="1"/>
</dbReference>
<proteinExistence type="inferred from homology"/>
<dbReference type="InterPro" id="IPR011761">
    <property type="entry name" value="ATP-grasp"/>
</dbReference>
<dbReference type="GO" id="GO:0005524">
    <property type="term" value="F:ATP binding"/>
    <property type="evidence" value="ECO:0007669"/>
    <property type="project" value="UniProtKB-UniRule"/>
</dbReference>
<protein>
    <recommendedName>
        <fullName evidence="5">ATP-grasp domain-containing protein</fullName>
    </recommendedName>
</protein>
<dbReference type="InterPro" id="IPR016185">
    <property type="entry name" value="PreATP-grasp_dom_sf"/>
</dbReference>
<dbReference type="InterPro" id="IPR013815">
    <property type="entry name" value="ATP_grasp_subdomain_1"/>
</dbReference>
<dbReference type="Gene3D" id="3.40.50.20">
    <property type="match status" value="1"/>
</dbReference>
<dbReference type="Gene3D" id="3.30.1490.20">
    <property type="entry name" value="ATP-grasp fold, A domain"/>
    <property type="match status" value="1"/>
</dbReference>
<dbReference type="EMBL" id="MEWG01000011">
    <property type="protein sequence ID" value="OGC77883.1"/>
    <property type="molecule type" value="Genomic_DNA"/>
</dbReference>
<dbReference type="PANTHER" id="PTHR23132">
    <property type="entry name" value="D-ALANINE--D-ALANINE LIGASE"/>
    <property type="match status" value="1"/>
</dbReference>
<evidence type="ECO:0000259" key="5">
    <source>
        <dbReference type="PROSITE" id="PS50975"/>
    </source>
</evidence>
<dbReference type="PROSITE" id="PS50975">
    <property type="entry name" value="ATP_GRASP"/>
    <property type="match status" value="1"/>
</dbReference>
<keyword evidence="4" id="KW-0067">ATP-binding</keyword>
<keyword evidence="2" id="KW-0436">Ligase</keyword>
<dbReference type="GO" id="GO:0046872">
    <property type="term" value="F:metal ion binding"/>
    <property type="evidence" value="ECO:0007669"/>
    <property type="project" value="InterPro"/>
</dbReference>
<comment type="caution">
    <text evidence="6">The sequence shown here is derived from an EMBL/GenBank/DDBJ whole genome shotgun (WGS) entry which is preliminary data.</text>
</comment>
<evidence type="ECO:0000256" key="4">
    <source>
        <dbReference type="PROSITE-ProRule" id="PRU00409"/>
    </source>
</evidence>
<reference evidence="6 7" key="1">
    <citation type="journal article" date="2016" name="Nat. Commun.">
        <title>Thousands of microbial genomes shed light on interconnected biogeochemical processes in an aquifer system.</title>
        <authorList>
            <person name="Anantharaman K."/>
            <person name="Brown C.T."/>
            <person name="Hug L.A."/>
            <person name="Sharon I."/>
            <person name="Castelle C.J."/>
            <person name="Probst A.J."/>
            <person name="Thomas B.C."/>
            <person name="Singh A."/>
            <person name="Wilkins M.J."/>
            <person name="Karaoz U."/>
            <person name="Brodie E.L."/>
            <person name="Williams K.H."/>
            <person name="Hubbard S.S."/>
            <person name="Banfield J.F."/>
        </authorList>
    </citation>
    <scope>NUCLEOTIDE SEQUENCE [LARGE SCALE GENOMIC DNA]</scope>
</reference>
<name>A0A1F4X9Z5_UNCKA</name>
<sequence>MLTGNNLLKALQNAGFTQTKLFDVNTSIISQLVEFKPDFAFMSLFCKWGEDGVMQGALEALEIPYSGSGVEASAICKNKYFFYAIANSLGIKTPKVYFYGTSNEYHYEKPTIKYPCIVKPSYQGYSLGVSLIAEQKDLDLALKKAFQFSHRTAIEEYIEGKEITVGIIDTPDNNTVVLPMIELKFKHHKIQDSDVKDDPSLMEEIMPAKISKELEEKISSSALKLFKKIGCQGVSRFDTRVTNAEEIYFLENNTAPGLLNYEQSDLPKQLQKKGISLESYVEYMIINGLNRQTNKLEVFID</sequence>
<dbReference type="GO" id="GO:0008716">
    <property type="term" value="F:D-alanine-D-alanine ligase activity"/>
    <property type="evidence" value="ECO:0007669"/>
    <property type="project" value="InterPro"/>
</dbReference>
<evidence type="ECO:0000256" key="2">
    <source>
        <dbReference type="ARBA" id="ARBA00022598"/>
    </source>
</evidence>
<dbReference type="AlphaFoldDB" id="A0A1F4X9Z5"/>
<evidence type="ECO:0000256" key="3">
    <source>
        <dbReference type="ARBA" id="ARBA00023316"/>
    </source>
</evidence>
<dbReference type="GO" id="GO:0071555">
    <property type="term" value="P:cell wall organization"/>
    <property type="evidence" value="ECO:0007669"/>
    <property type="project" value="UniProtKB-KW"/>
</dbReference>
<comment type="similarity">
    <text evidence="1">Belongs to the D-alanine--D-alanine ligase family.</text>
</comment>
<dbReference type="Gene3D" id="3.30.470.20">
    <property type="entry name" value="ATP-grasp fold, B domain"/>
    <property type="match status" value="1"/>
</dbReference>
<dbReference type="SUPFAM" id="SSF56059">
    <property type="entry name" value="Glutathione synthetase ATP-binding domain-like"/>
    <property type="match status" value="1"/>
</dbReference>
<evidence type="ECO:0000313" key="7">
    <source>
        <dbReference type="Proteomes" id="UP000176815"/>
    </source>
</evidence>
<dbReference type="SUPFAM" id="SSF52440">
    <property type="entry name" value="PreATP-grasp domain"/>
    <property type="match status" value="1"/>
</dbReference>